<evidence type="ECO:0000313" key="1">
    <source>
        <dbReference type="EMBL" id="KAH9750216.1"/>
    </source>
</evidence>
<evidence type="ECO:0000313" key="2">
    <source>
        <dbReference type="Proteomes" id="UP000829398"/>
    </source>
</evidence>
<organism evidence="1 2">
    <name type="scientific">Citrus sinensis</name>
    <name type="common">Sweet orange</name>
    <name type="synonym">Citrus aurantium var. sinensis</name>
    <dbReference type="NCBI Taxonomy" id="2711"/>
    <lineage>
        <taxon>Eukaryota</taxon>
        <taxon>Viridiplantae</taxon>
        <taxon>Streptophyta</taxon>
        <taxon>Embryophyta</taxon>
        <taxon>Tracheophyta</taxon>
        <taxon>Spermatophyta</taxon>
        <taxon>Magnoliopsida</taxon>
        <taxon>eudicotyledons</taxon>
        <taxon>Gunneridae</taxon>
        <taxon>Pentapetalae</taxon>
        <taxon>rosids</taxon>
        <taxon>malvids</taxon>
        <taxon>Sapindales</taxon>
        <taxon>Rutaceae</taxon>
        <taxon>Aurantioideae</taxon>
        <taxon>Citrus</taxon>
    </lineage>
</organism>
<gene>
    <name evidence="1" type="ORF">KPL71_013786</name>
</gene>
<keyword evidence="2" id="KW-1185">Reference proteome</keyword>
<name>A0ACB8K6R1_CITSI</name>
<proteinExistence type="predicted"/>
<reference evidence="2" key="1">
    <citation type="journal article" date="2023" name="Hortic. Res.">
        <title>A chromosome-level phased genome enabling allele-level studies in sweet orange: a case study on citrus Huanglongbing tolerance.</title>
        <authorList>
            <person name="Wu B."/>
            <person name="Yu Q."/>
            <person name="Deng Z."/>
            <person name="Duan Y."/>
            <person name="Luo F."/>
            <person name="Gmitter F. Jr."/>
        </authorList>
    </citation>
    <scope>NUCLEOTIDE SEQUENCE [LARGE SCALE GENOMIC DNA]</scope>
    <source>
        <strain evidence="2">cv. Valencia</strain>
    </source>
</reference>
<comment type="caution">
    <text evidence="1">The sequence shown here is derived from an EMBL/GenBank/DDBJ whole genome shotgun (WGS) entry which is preliminary data.</text>
</comment>
<accession>A0ACB8K6R1</accession>
<dbReference type="EMBL" id="CM039174">
    <property type="protein sequence ID" value="KAH9750216.1"/>
    <property type="molecule type" value="Genomic_DNA"/>
</dbReference>
<sequence length="136" mass="14841">MTGFSRSAIFVVNSAKLSITETPNSNLIHMDVDQSFLPIPSPVKAAIFESFARQNNVGFPVDTNTDFIYADCSQSLFNKLVICCILEGGTIHYASQQAPMGSIYVSAAKFLKAIIVNIHAQSEVGFDTCDNTRSRL</sequence>
<protein>
    <submittedName>
        <fullName evidence="1">Retrovirus-related pol polyprotein from transposon RE1</fullName>
    </submittedName>
</protein>
<dbReference type="Proteomes" id="UP000829398">
    <property type="component" value="Chromosome 5"/>
</dbReference>